<dbReference type="InterPro" id="IPR036736">
    <property type="entry name" value="ACP-like_sf"/>
</dbReference>
<feature type="domain" description="Carrier" evidence="1">
    <location>
        <begin position="1"/>
        <end position="79"/>
    </location>
</feature>
<accession>A0A5D4RYH8</accession>
<dbReference type="EMBL" id="VTEQ01000002">
    <property type="protein sequence ID" value="TYS54898.1"/>
    <property type="molecule type" value="Genomic_DNA"/>
</dbReference>
<name>A0A5D4RYH8_9BACI</name>
<dbReference type="InterPro" id="IPR009081">
    <property type="entry name" value="PP-bd_ACP"/>
</dbReference>
<dbReference type="Proteomes" id="UP000322997">
    <property type="component" value="Unassembled WGS sequence"/>
</dbReference>
<comment type="caution">
    <text evidence="2">The sequence shown here is derived from an EMBL/GenBank/DDBJ whole genome shotgun (WGS) entry which is preliminary data.</text>
</comment>
<evidence type="ECO:0000313" key="2">
    <source>
        <dbReference type="EMBL" id="TYS54898.1"/>
    </source>
</evidence>
<evidence type="ECO:0000313" key="3">
    <source>
        <dbReference type="Proteomes" id="UP000322997"/>
    </source>
</evidence>
<dbReference type="Gene3D" id="1.10.1200.10">
    <property type="entry name" value="ACP-like"/>
    <property type="match status" value="1"/>
</dbReference>
<dbReference type="SUPFAM" id="SSF47336">
    <property type="entry name" value="ACP-like"/>
    <property type="match status" value="1"/>
</dbReference>
<gene>
    <name evidence="2" type="ORF">FZC83_08085</name>
</gene>
<dbReference type="AlphaFoldDB" id="A0A5D4RYH8"/>
<evidence type="ECO:0000259" key="1">
    <source>
        <dbReference type="PROSITE" id="PS50075"/>
    </source>
</evidence>
<proteinExistence type="predicted"/>
<reference evidence="2 3" key="1">
    <citation type="submission" date="2019-08" db="EMBL/GenBank/DDBJ databases">
        <title>Bacillus genomes from the desert of Cuatro Cienegas, Coahuila.</title>
        <authorList>
            <person name="Olmedo-Alvarez G."/>
        </authorList>
    </citation>
    <scope>NUCLEOTIDE SEQUENCE [LARGE SCALE GENOMIC DNA]</scope>
    <source>
        <strain evidence="2 3">CH108_3D</strain>
    </source>
</reference>
<dbReference type="PROSITE" id="PS50075">
    <property type="entry name" value="CARRIER"/>
    <property type="match status" value="1"/>
</dbReference>
<dbReference type="RefSeq" id="WP_148984973.1">
    <property type="nucleotide sequence ID" value="NZ_JBNILK010000003.1"/>
</dbReference>
<sequence>MKQAIKEEFVQSYNLSVTPEEIQDDVHLFGEKSPYGLDSMDVLLFVNLMKKKFDLQLEAINTTSFQTVNNIVEFIEKQKQEESSR</sequence>
<dbReference type="Pfam" id="PF00550">
    <property type="entry name" value="PP-binding"/>
    <property type="match status" value="1"/>
</dbReference>
<organism evidence="2 3">
    <name type="scientific">Rossellomorea marisflavi</name>
    <dbReference type="NCBI Taxonomy" id="189381"/>
    <lineage>
        <taxon>Bacteria</taxon>
        <taxon>Bacillati</taxon>
        <taxon>Bacillota</taxon>
        <taxon>Bacilli</taxon>
        <taxon>Bacillales</taxon>
        <taxon>Bacillaceae</taxon>
        <taxon>Rossellomorea</taxon>
    </lineage>
</organism>
<protein>
    <submittedName>
        <fullName evidence="2">Acyl carrier protein</fullName>
    </submittedName>
</protein>